<keyword evidence="1" id="KW-0472">Membrane</keyword>
<gene>
    <name evidence="2" type="ORF">D0T11_01105</name>
</gene>
<dbReference type="Proteomes" id="UP000284250">
    <property type="component" value="Unassembled WGS sequence"/>
</dbReference>
<name>A0A418R858_9BACT</name>
<dbReference type="RefSeq" id="WP_119653938.1">
    <property type="nucleotide sequence ID" value="NZ_JBHUOI010000070.1"/>
</dbReference>
<sequence>MLTPALLPASEEQQVLLFLDDNPVPFARYAPPVKIDLDTTRLVDGPHSLRVVARSSSGVEGVQNIAFIVRNGPAITVLGLQNDDIVSDVVPLTVTAYGSERTDSFVIKASETPQIIPAWVWATLLAFIGWGAYYLITSLVMPVPAT</sequence>
<organism evidence="2 3">
    <name type="scientific">Hymenobacter rubripertinctus</name>
    <dbReference type="NCBI Taxonomy" id="2029981"/>
    <lineage>
        <taxon>Bacteria</taxon>
        <taxon>Pseudomonadati</taxon>
        <taxon>Bacteroidota</taxon>
        <taxon>Cytophagia</taxon>
        <taxon>Cytophagales</taxon>
        <taxon>Hymenobacteraceae</taxon>
        <taxon>Hymenobacter</taxon>
    </lineage>
</organism>
<feature type="transmembrane region" description="Helical" evidence="1">
    <location>
        <begin position="118"/>
        <end position="136"/>
    </location>
</feature>
<keyword evidence="1" id="KW-0812">Transmembrane</keyword>
<evidence type="ECO:0000313" key="2">
    <source>
        <dbReference type="EMBL" id="RIY13708.1"/>
    </source>
</evidence>
<dbReference type="AlphaFoldDB" id="A0A418R858"/>
<protein>
    <submittedName>
        <fullName evidence="2">Cytochrome C</fullName>
    </submittedName>
</protein>
<evidence type="ECO:0000256" key="1">
    <source>
        <dbReference type="SAM" id="Phobius"/>
    </source>
</evidence>
<proteinExistence type="predicted"/>
<evidence type="ECO:0000313" key="3">
    <source>
        <dbReference type="Proteomes" id="UP000284250"/>
    </source>
</evidence>
<keyword evidence="1" id="KW-1133">Transmembrane helix</keyword>
<keyword evidence="3" id="KW-1185">Reference proteome</keyword>
<accession>A0A418R858</accession>
<dbReference type="EMBL" id="QYCN01000002">
    <property type="protein sequence ID" value="RIY13708.1"/>
    <property type="molecule type" value="Genomic_DNA"/>
</dbReference>
<comment type="caution">
    <text evidence="2">The sequence shown here is derived from an EMBL/GenBank/DDBJ whole genome shotgun (WGS) entry which is preliminary data.</text>
</comment>
<dbReference type="OrthoDB" id="893153at2"/>
<reference evidence="2 3" key="1">
    <citation type="submission" date="2019-01" db="EMBL/GenBank/DDBJ databases">
        <title>Hymenobacter humicola sp. nov., isolated from soils in Antarctica.</title>
        <authorList>
            <person name="Sedlacek I."/>
            <person name="Holochova P."/>
            <person name="Kralova S."/>
            <person name="Pantucek R."/>
            <person name="Stankova E."/>
            <person name="Vrbovska V."/>
            <person name="Kristofova L."/>
            <person name="Svec P."/>
            <person name="Busse H.-J."/>
        </authorList>
    </citation>
    <scope>NUCLEOTIDE SEQUENCE [LARGE SCALE GENOMIC DNA]</scope>
    <source>
        <strain evidence="2 3">CCM 8852</strain>
    </source>
</reference>